<keyword evidence="2 5" id="KW-0808">Transferase</keyword>
<accession>A0A5B9P772</accession>
<dbReference type="PANTHER" id="PTHR12526:SF510">
    <property type="entry name" value="D-INOSITOL 3-PHOSPHATE GLYCOSYLTRANSFERASE"/>
    <property type="match status" value="1"/>
</dbReference>
<name>A0A5B9P772_9BACT</name>
<keyword evidence="6" id="KW-1185">Reference proteome</keyword>
<reference evidence="5 6" key="1">
    <citation type="submission" date="2019-08" db="EMBL/GenBank/DDBJ databases">
        <title>Deep-cultivation of Planctomycetes and their phenomic and genomic characterization uncovers novel biology.</title>
        <authorList>
            <person name="Wiegand S."/>
            <person name="Jogler M."/>
            <person name="Boedeker C."/>
            <person name="Pinto D."/>
            <person name="Vollmers J."/>
            <person name="Rivas-Marin E."/>
            <person name="Kohn T."/>
            <person name="Peeters S.H."/>
            <person name="Heuer A."/>
            <person name="Rast P."/>
            <person name="Oberbeckmann S."/>
            <person name="Bunk B."/>
            <person name="Jeske O."/>
            <person name="Meyerdierks A."/>
            <person name="Storesund J.E."/>
            <person name="Kallscheuer N."/>
            <person name="Luecker S."/>
            <person name="Lage O.M."/>
            <person name="Pohl T."/>
            <person name="Merkel B.J."/>
            <person name="Hornburger P."/>
            <person name="Mueller R.-W."/>
            <person name="Bruemmer F."/>
            <person name="Labrenz M."/>
            <person name="Spormann A.M."/>
            <person name="Op den Camp H."/>
            <person name="Overmann J."/>
            <person name="Amann R."/>
            <person name="Jetten M.S.M."/>
            <person name="Mascher T."/>
            <person name="Medema M.H."/>
            <person name="Devos D.P."/>
            <person name="Kaster A.-K."/>
            <person name="Ovreas L."/>
            <person name="Rohde M."/>
            <person name="Galperin M.Y."/>
            <person name="Jogler C."/>
        </authorList>
    </citation>
    <scope>NUCLEOTIDE SEQUENCE [LARGE SCALE GENOMIC DNA]</scope>
    <source>
        <strain evidence="5 6">FC18</strain>
    </source>
</reference>
<dbReference type="Pfam" id="PF00534">
    <property type="entry name" value="Glycos_transf_1"/>
    <property type="match status" value="1"/>
</dbReference>
<keyword evidence="1 5" id="KW-0328">Glycosyltransferase</keyword>
<dbReference type="Pfam" id="PF13439">
    <property type="entry name" value="Glyco_transf_4"/>
    <property type="match status" value="1"/>
</dbReference>
<feature type="domain" description="Glycosyl transferase family 1" evidence="3">
    <location>
        <begin position="196"/>
        <end position="362"/>
    </location>
</feature>
<sequence length="393" mass="44412">MQNTPESGADPAIPICYPRPSSNFATEQSLKILQVISGREINGALTYCKYLSEMLAARGHDVTILCRRNGWLEQTGVKGVRFINCEMNRKPSDVGRIANWMRHEGIDVLHTHMSRAHAFGVLLKMTSGVPVIATAHNRSFQIHWRMNDFVIANSQATMDYQRRVNRVGSSNLEKVLCFTDLQRFKGVTPRDVYRVKRQLKVNPDEFLCGCVGEIIKRKGQVYLFQALRQIIEAIPNFKLVLLGRFRREEPYTQKLRSILLSEGLQGRVKWLGLRENIQDFMTAFDLLAVPSIEEPLGLVAVESLAAGTPVVATRTGGLPEIVKHQRCGLLVPPRNPGALAKSIIELAKNEPARRSMGLAGQEFVYEEFDTERLCERVEQIYEHVVSRRIRCAA</sequence>
<organism evidence="5 6">
    <name type="scientific">Mariniblastus fucicola</name>
    <dbReference type="NCBI Taxonomy" id="980251"/>
    <lineage>
        <taxon>Bacteria</taxon>
        <taxon>Pseudomonadati</taxon>
        <taxon>Planctomycetota</taxon>
        <taxon>Planctomycetia</taxon>
        <taxon>Pirellulales</taxon>
        <taxon>Pirellulaceae</taxon>
        <taxon>Mariniblastus</taxon>
    </lineage>
</organism>
<dbReference type="Gene3D" id="3.40.50.2000">
    <property type="entry name" value="Glycogen Phosphorylase B"/>
    <property type="match status" value="2"/>
</dbReference>
<evidence type="ECO:0000256" key="2">
    <source>
        <dbReference type="ARBA" id="ARBA00022679"/>
    </source>
</evidence>
<dbReference type="EC" id="2.4.1.250" evidence="5"/>
<proteinExistence type="predicted"/>
<evidence type="ECO:0000256" key="1">
    <source>
        <dbReference type="ARBA" id="ARBA00022676"/>
    </source>
</evidence>
<evidence type="ECO:0000313" key="5">
    <source>
        <dbReference type="EMBL" id="QEG22148.1"/>
    </source>
</evidence>
<dbReference type="STRING" id="980251.GCA_001642875_03496"/>
<gene>
    <name evidence="5" type="primary">mshA_2</name>
    <name evidence="5" type="ORF">MFFC18_20090</name>
</gene>
<dbReference type="GO" id="GO:0102710">
    <property type="term" value="F:D-inositol-3-phosphate glycosyltransferase activity"/>
    <property type="evidence" value="ECO:0007669"/>
    <property type="project" value="UniProtKB-EC"/>
</dbReference>
<dbReference type="InterPro" id="IPR028098">
    <property type="entry name" value="Glyco_trans_4-like_N"/>
</dbReference>
<dbReference type="SUPFAM" id="SSF53756">
    <property type="entry name" value="UDP-Glycosyltransferase/glycogen phosphorylase"/>
    <property type="match status" value="1"/>
</dbReference>
<dbReference type="PANTHER" id="PTHR12526">
    <property type="entry name" value="GLYCOSYLTRANSFERASE"/>
    <property type="match status" value="1"/>
</dbReference>
<dbReference type="InterPro" id="IPR001296">
    <property type="entry name" value="Glyco_trans_1"/>
</dbReference>
<evidence type="ECO:0000313" key="6">
    <source>
        <dbReference type="Proteomes" id="UP000322214"/>
    </source>
</evidence>
<dbReference type="Proteomes" id="UP000322214">
    <property type="component" value="Chromosome"/>
</dbReference>
<dbReference type="EMBL" id="CP042912">
    <property type="protein sequence ID" value="QEG22148.1"/>
    <property type="molecule type" value="Genomic_DNA"/>
</dbReference>
<dbReference type="KEGG" id="mff:MFFC18_20090"/>
<dbReference type="AlphaFoldDB" id="A0A5B9P772"/>
<dbReference type="CDD" id="cd03801">
    <property type="entry name" value="GT4_PimA-like"/>
    <property type="match status" value="1"/>
</dbReference>
<evidence type="ECO:0000259" key="4">
    <source>
        <dbReference type="Pfam" id="PF13439"/>
    </source>
</evidence>
<protein>
    <submittedName>
        <fullName evidence="5">D-inositol 3-phosphate glycosyltransferase</fullName>
        <ecNumber evidence="5">2.4.1.250</ecNumber>
    </submittedName>
</protein>
<evidence type="ECO:0000259" key="3">
    <source>
        <dbReference type="Pfam" id="PF00534"/>
    </source>
</evidence>
<feature type="domain" description="Glycosyltransferase subfamily 4-like N-terminal" evidence="4">
    <location>
        <begin position="41"/>
        <end position="183"/>
    </location>
</feature>